<feature type="transmembrane region" description="Helical" evidence="1">
    <location>
        <begin position="39"/>
        <end position="58"/>
    </location>
</feature>
<gene>
    <name evidence="3" type="ORF">GCM10008025_37240</name>
</gene>
<dbReference type="Proteomes" id="UP000613512">
    <property type="component" value="Unassembled WGS sequence"/>
</dbReference>
<accession>A0A916WE71</accession>
<sequence length="152" mass="17054">MIKSKNKLAATIIFVISIVYMFFAIRLPAYDLVPVDSDVVPYVLGVLLLILSIILFFEKDPKSEDEEGAIKIDKSALKMLTFIAVIFILYAILFEVLGFIVSSTLFIFVSSLALGYKKTMVNVIVSITTPIVFYYIFDLLQISLPKGILPFL</sequence>
<name>A0A916WE71_9BACI</name>
<dbReference type="Pfam" id="PF07331">
    <property type="entry name" value="TctB"/>
    <property type="match status" value="1"/>
</dbReference>
<keyword evidence="1" id="KW-1133">Transmembrane helix</keyword>
<feature type="domain" description="DUF1468" evidence="2">
    <location>
        <begin position="9"/>
        <end position="145"/>
    </location>
</feature>
<evidence type="ECO:0000259" key="2">
    <source>
        <dbReference type="Pfam" id="PF07331"/>
    </source>
</evidence>
<dbReference type="RefSeq" id="WP_188386186.1">
    <property type="nucleotide sequence ID" value="NZ_BMEY01000029.1"/>
</dbReference>
<keyword evidence="1" id="KW-0472">Membrane</keyword>
<evidence type="ECO:0000256" key="1">
    <source>
        <dbReference type="SAM" id="Phobius"/>
    </source>
</evidence>
<dbReference type="AlphaFoldDB" id="A0A916WE71"/>
<feature type="transmembrane region" description="Helical" evidence="1">
    <location>
        <begin position="7"/>
        <end position="27"/>
    </location>
</feature>
<dbReference type="InterPro" id="IPR009936">
    <property type="entry name" value="DUF1468"/>
</dbReference>
<evidence type="ECO:0000313" key="3">
    <source>
        <dbReference type="EMBL" id="GGA91303.1"/>
    </source>
</evidence>
<evidence type="ECO:0000313" key="4">
    <source>
        <dbReference type="Proteomes" id="UP000613512"/>
    </source>
</evidence>
<reference evidence="3" key="1">
    <citation type="journal article" date="2014" name="Int. J. Syst. Evol. Microbiol.">
        <title>Complete genome sequence of Corynebacterium casei LMG S-19264T (=DSM 44701T), isolated from a smear-ripened cheese.</title>
        <authorList>
            <consortium name="US DOE Joint Genome Institute (JGI-PGF)"/>
            <person name="Walter F."/>
            <person name="Albersmeier A."/>
            <person name="Kalinowski J."/>
            <person name="Ruckert C."/>
        </authorList>
    </citation>
    <scope>NUCLEOTIDE SEQUENCE</scope>
    <source>
        <strain evidence="3">CGMCC 1.12408</strain>
    </source>
</reference>
<organism evidence="3 4">
    <name type="scientific">Ornithinibacillus halotolerans</name>
    <dbReference type="NCBI Taxonomy" id="1274357"/>
    <lineage>
        <taxon>Bacteria</taxon>
        <taxon>Bacillati</taxon>
        <taxon>Bacillota</taxon>
        <taxon>Bacilli</taxon>
        <taxon>Bacillales</taxon>
        <taxon>Bacillaceae</taxon>
        <taxon>Ornithinibacillus</taxon>
    </lineage>
</organism>
<feature type="transmembrane region" description="Helical" evidence="1">
    <location>
        <begin position="79"/>
        <end position="108"/>
    </location>
</feature>
<dbReference type="EMBL" id="BMEY01000029">
    <property type="protein sequence ID" value="GGA91303.1"/>
    <property type="molecule type" value="Genomic_DNA"/>
</dbReference>
<protein>
    <recommendedName>
        <fullName evidence="2">DUF1468 domain-containing protein</fullName>
    </recommendedName>
</protein>
<feature type="transmembrane region" description="Helical" evidence="1">
    <location>
        <begin position="120"/>
        <end position="137"/>
    </location>
</feature>
<proteinExistence type="predicted"/>
<keyword evidence="1" id="KW-0812">Transmembrane</keyword>
<reference evidence="3" key="2">
    <citation type="submission" date="2020-09" db="EMBL/GenBank/DDBJ databases">
        <authorList>
            <person name="Sun Q."/>
            <person name="Zhou Y."/>
        </authorList>
    </citation>
    <scope>NUCLEOTIDE SEQUENCE</scope>
    <source>
        <strain evidence="3">CGMCC 1.12408</strain>
    </source>
</reference>
<comment type="caution">
    <text evidence="3">The sequence shown here is derived from an EMBL/GenBank/DDBJ whole genome shotgun (WGS) entry which is preliminary data.</text>
</comment>
<keyword evidence="4" id="KW-1185">Reference proteome</keyword>